<feature type="transmembrane region" description="Helical" evidence="3">
    <location>
        <begin position="76"/>
        <end position="94"/>
    </location>
</feature>
<comment type="caution">
    <text evidence="4">The sequence shown here is derived from an EMBL/GenBank/DDBJ whole genome shotgun (WGS) entry which is preliminary data.</text>
</comment>
<keyword evidence="3" id="KW-0472">Membrane</keyword>
<organism evidence="4 5">
    <name type="scientific">Ferrimonas pelagia</name>
    <dbReference type="NCBI Taxonomy" id="1177826"/>
    <lineage>
        <taxon>Bacteria</taxon>
        <taxon>Pseudomonadati</taxon>
        <taxon>Pseudomonadota</taxon>
        <taxon>Gammaproteobacteria</taxon>
        <taxon>Alteromonadales</taxon>
        <taxon>Ferrimonadaceae</taxon>
        <taxon>Ferrimonas</taxon>
    </lineage>
</organism>
<keyword evidence="2" id="KW-0560">Oxidoreductase</keyword>
<dbReference type="SUPFAM" id="SSF48264">
    <property type="entry name" value="Cytochrome P450"/>
    <property type="match status" value="1"/>
</dbReference>
<dbReference type="RefSeq" id="WP_345336828.1">
    <property type="nucleotide sequence ID" value="NZ_BAABJZ010000101.1"/>
</dbReference>
<comment type="similarity">
    <text evidence="1 2">Belongs to the cytochrome P450 family.</text>
</comment>
<dbReference type="PANTHER" id="PTHR46696:SF4">
    <property type="entry name" value="BIOTIN BIOSYNTHESIS CYTOCHROME P450"/>
    <property type="match status" value="1"/>
</dbReference>
<dbReference type="Pfam" id="PF00067">
    <property type="entry name" value="p450"/>
    <property type="match status" value="1"/>
</dbReference>
<evidence type="ECO:0008006" key="6">
    <source>
        <dbReference type="Google" id="ProtNLM"/>
    </source>
</evidence>
<keyword evidence="5" id="KW-1185">Reference proteome</keyword>
<dbReference type="PROSITE" id="PS00086">
    <property type="entry name" value="CYTOCHROME_P450"/>
    <property type="match status" value="1"/>
</dbReference>
<dbReference type="PRINTS" id="PR00385">
    <property type="entry name" value="P450"/>
</dbReference>
<keyword evidence="3" id="KW-1133">Transmembrane helix</keyword>
<protein>
    <recommendedName>
        <fullName evidence="6">Cytochrome P450</fullName>
    </recommendedName>
</protein>
<evidence type="ECO:0000313" key="4">
    <source>
        <dbReference type="EMBL" id="GAA4899023.1"/>
    </source>
</evidence>
<evidence type="ECO:0000256" key="3">
    <source>
        <dbReference type="SAM" id="Phobius"/>
    </source>
</evidence>
<keyword evidence="3" id="KW-0812">Transmembrane</keyword>
<keyword evidence="2" id="KW-0479">Metal-binding</keyword>
<evidence type="ECO:0000256" key="1">
    <source>
        <dbReference type="ARBA" id="ARBA00010617"/>
    </source>
</evidence>
<dbReference type="PANTHER" id="PTHR46696">
    <property type="entry name" value="P450, PUTATIVE (EUROFUNG)-RELATED"/>
    <property type="match status" value="1"/>
</dbReference>
<name>A0ABP9FDW9_9GAMM</name>
<dbReference type="Gene3D" id="1.10.630.10">
    <property type="entry name" value="Cytochrome P450"/>
    <property type="match status" value="1"/>
</dbReference>
<keyword evidence="2" id="KW-0349">Heme</keyword>
<keyword evidence="2" id="KW-0408">Iron</keyword>
<dbReference type="InterPro" id="IPR017972">
    <property type="entry name" value="Cyt_P450_CS"/>
</dbReference>
<keyword evidence="2" id="KW-0503">Monooxygenase</keyword>
<accession>A0ABP9FDW9</accession>
<gene>
    <name evidence="4" type="ORF">GCM10023333_35680</name>
</gene>
<dbReference type="InterPro" id="IPR001128">
    <property type="entry name" value="Cyt_P450"/>
</dbReference>
<feature type="transmembrane region" description="Helical" evidence="3">
    <location>
        <begin position="101"/>
        <end position="120"/>
    </location>
</feature>
<sequence>MDLKFHSKRLAASYGYQAMLGLIAWKMGLDRRDKLILIFAAAAFVCGSAFLIWPQAMANLFEFGPLGDIALTDIRAYYGTMLMLLGAVLAYLAGTPGGAKPAYLIMIVVALGSTLGRLVGMTLGTPLLSIHGGLVLVELLLTWQCVKALCRAPRAEKVPPLPVLDPKTPEEFQPTSQGNFTNPYPYYQMLRDHYPLYHMPDTGYYCMSRYEDIIAATRDQATYSSKLMAWLAGSRSGGLEKVEKLGALGVIPVDVLGIQDEPHHTSERRVGLKGLNVDFVRSLDAEVNELCDRMLSPALARGNMEFIGEFAWKLPMTLIIRLIGFPEADFPKIRVWALHGIRNLSGTAKPIDLVRGGFASAAFMRYLWKHWRLAQKQPRNDFTGMLIKAAADPSSDMTEQRAISILVQLLFAGSDSSASTMGNAVKLLAEKSELQQQLRADPSQIPAFIEEVFRTESAFQGHFRITTRDVTVHDVTIPKDSKVLLMWASGNRDERFWDEPNEFRLNRPNAQAHLTFGHGPHACIGREVARLEIKVVLEQLLARTSRFELVGDAPYEASIFSRSLLSLPIAFAPPAVQTQTQSSTLEEAV</sequence>
<dbReference type="Proteomes" id="UP001499988">
    <property type="component" value="Unassembled WGS sequence"/>
</dbReference>
<dbReference type="EMBL" id="BAABJZ010000101">
    <property type="protein sequence ID" value="GAA4899023.1"/>
    <property type="molecule type" value="Genomic_DNA"/>
</dbReference>
<evidence type="ECO:0000313" key="5">
    <source>
        <dbReference type="Proteomes" id="UP001499988"/>
    </source>
</evidence>
<evidence type="ECO:0000256" key="2">
    <source>
        <dbReference type="RuleBase" id="RU000461"/>
    </source>
</evidence>
<dbReference type="InterPro" id="IPR002397">
    <property type="entry name" value="Cyt_P450_B"/>
</dbReference>
<proteinExistence type="inferred from homology"/>
<dbReference type="InterPro" id="IPR036396">
    <property type="entry name" value="Cyt_P450_sf"/>
</dbReference>
<dbReference type="PRINTS" id="PR00359">
    <property type="entry name" value="BP450"/>
</dbReference>
<reference evidence="5" key="1">
    <citation type="journal article" date="2019" name="Int. J. Syst. Evol. Microbiol.">
        <title>The Global Catalogue of Microorganisms (GCM) 10K type strain sequencing project: providing services to taxonomists for standard genome sequencing and annotation.</title>
        <authorList>
            <consortium name="The Broad Institute Genomics Platform"/>
            <consortium name="The Broad Institute Genome Sequencing Center for Infectious Disease"/>
            <person name="Wu L."/>
            <person name="Ma J."/>
        </authorList>
    </citation>
    <scope>NUCLEOTIDE SEQUENCE [LARGE SCALE GENOMIC DNA]</scope>
    <source>
        <strain evidence="5">JCM 18401</strain>
    </source>
</reference>
<feature type="transmembrane region" description="Helical" evidence="3">
    <location>
        <begin position="35"/>
        <end position="56"/>
    </location>
</feature>